<evidence type="ECO:0000256" key="1">
    <source>
        <dbReference type="ARBA" id="ARBA00006082"/>
    </source>
</evidence>
<keyword evidence="3" id="KW-0234">DNA repair</keyword>
<dbReference type="EMBL" id="LAZR01051506">
    <property type="protein sequence ID" value="KKK85004.1"/>
    <property type="molecule type" value="Genomic_DNA"/>
</dbReference>
<dbReference type="PROSITE" id="PS00058">
    <property type="entry name" value="DNA_MISMATCH_REPAIR_1"/>
    <property type="match status" value="1"/>
</dbReference>
<dbReference type="GO" id="GO:0030983">
    <property type="term" value="F:mismatched DNA binding"/>
    <property type="evidence" value="ECO:0007669"/>
    <property type="project" value="InterPro"/>
</dbReference>
<comment type="similarity">
    <text evidence="1">Belongs to the DNA mismatch repair MutL/HexB family.</text>
</comment>
<dbReference type="GO" id="GO:0032300">
    <property type="term" value="C:mismatch repair complex"/>
    <property type="evidence" value="ECO:0007669"/>
    <property type="project" value="InterPro"/>
</dbReference>
<dbReference type="SUPFAM" id="SSF55874">
    <property type="entry name" value="ATPase domain of HSP90 chaperone/DNA topoisomerase II/histidine kinase"/>
    <property type="match status" value="1"/>
</dbReference>
<dbReference type="PANTHER" id="PTHR10073">
    <property type="entry name" value="DNA MISMATCH REPAIR PROTEIN MLH, PMS, MUTL"/>
    <property type="match status" value="1"/>
</dbReference>
<dbReference type="GO" id="GO:0006298">
    <property type="term" value="P:mismatch repair"/>
    <property type="evidence" value="ECO:0007669"/>
    <property type="project" value="InterPro"/>
</dbReference>
<dbReference type="PANTHER" id="PTHR10073:SF12">
    <property type="entry name" value="DNA MISMATCH REPAIR PROTEIN MLH1"/>
    <property type="match status" value="1"/>
</dbReference>
<dbReference type="GO" id="GO:0016887">
    <property type="term" value="F:ATP hydrolysis activity"/>
    <property type="evidence" value="ECO:0007669"/>
    <property type="project" value="InterPro"/>
</dbReference>
<gene>
    <name evidence="4" type="ORF">LCGC14_2777640</name>
</gene>
<reference evidence="4" key="1">
    <citation type="journal article" date="2015" name="Nature">
        <title>Complex archaea that bridge the gap between prokaryotes and eukaryotes.</title>
        <authorList>
            <person name="Spang A."/>
            <person name="Saw J.H."/>
            <person name="Jorgensen S.L."/>
            <person name="Zaremba-Niedzwiedzka K."/>
            <person name="Martijn J."/>
            <person name="Lind A.E."/>
            <person name="van Eijk R."/>
            <person name="Schleper C."/>
            <person name="Guy L."/>
            <person name="Ettema T.J."/>
        </authorList>
    </citation>
    <scope>NUCLEOTIDE SEQUENCE</scope>
</reference>
<organism evidence="4">
    <name type="scientific">marine sediment metagenome</name>
    <dbReference type="NCBI Taxonomy" id="412755"/>
    <lineage>
        <taxon>unclassified sequences</taxon>
        <taxon>metagenomes</taxon>
        <taxon>ecological metagenomes</taxon>
    </lineage>
</organism>
<dbReference type="Pfam" id="PF13589">
    <property type="entry name" value="HATPase_c_3"/>
    <property type="match status" value="1"/>
</dbReference>
<dbReference type="CDD" id="cd16926">
    <property type="entry name" value="HATPase_MutL-MLH-PMS-like"/>
    <property type="match status" value="1"/>
</dbReference>
<dbReference type="NCBIfam" id="TIGR00585">
    <property type="entry name" value="mutl"/>
    <property type="match status" value="1"/>
</dbReference>
<comment type="caution">
    <text evidence="4">The sequence shown here is derived from an EMBL/GenBank/DDBJ whole genome shotgun (WGS) entry which is preliminary data.</text>
</comment>
<evidence type="ECO:0000256" key="2">
    <source>
        <dbReference type="ARBA" id="ARBA00022763"/>
    </source>
</evidence>
<dbReference type="InterPro" id="IPR036890">
    <property type="entry name" value="HATPase_C_sf"/>
</dbReference>
<sequence>MSDIRVLSEQLANKIAAGEVVERPASIVRELLENALDAGATDISVNIEKAGRKLIRVSDNGSGMDEPDARLSVQRHATSKIKEEEDLYKIGTMGFRGEALPSIAAVSKLLLRTAQKGAEHGHEFEVLGGEAQEPVPVATVGTTVEVRDIFYNTPARRKFLKRDSTELTHI</sequence>
<dbReference type="GO" id="GO:0005524">
    <property type="term" value="F:ATP binding"/>
    <property type="evidence" value="ECO:0007669"/>
    <property type="project" value="InterPro"/>
</dbReference>
<evidence type="ECO:0000313" key="4">
    <source>
        <dbReference type="EMBL" id="KKK85004.1"/>
    </source>
</evidence>
<evidence type="ECO:0000256" key="3">
    <source>
        <dbReference type="ARBA" id="ARBA00023204"/>
    </source>
</evidence>
<dbReference type="InterPro" id="IPR038973">
    <property type="entry name" value="MutL/Mlh/Pms-like"/>
</dbReference>
<dbReference type="AlphaFoldDB" id="A0A0F9B312"/>
<proteinExistence type="inferred from homology"/>
<evidence type="ECO:0008006" key="5">
    <source>
        <dbReference type="Google" id="ProtNLM"/>
    </source>
</evidence>
<dbReference type="Gene3D" id="3.30.565.10">
    <property type="entry name" value="Histidine kinase-like ATPase, C-terminal domain"/>
    <property type="match status" value="1"/>
</dbReference>
<name>A0A0F9B312_9ZZZZ</name>
<accession>A0A0F9B312</accession>
<dbReference type="FunFam" id="3.30.565.10:FF:000003">
    <property type="entry name" value="DNA mismatch repair endonuclease MutL"/>
    <property type="match status" value="1"/>
</dbReference>
<dbReference type="InterPro" id="IPR002099">
    <property type="entry name" value="MutL/Mlh/PMS"/>
</dbReference>
<keyword evidence="2" id="KW-0227">DNA damage</keyword>
<protein>
    <recommendedName>
        <fullName evidence="5">DNA mismatch repair protein MutL</fullName>
    </recommendedName>
</protein>
<feature type="non-terminal residue" evidence="4">
    <location>
        <position position="170"/>
    </location>
</feature>
<dbReference type="InterPro" id="IPR014762">
    <property type="entry name" value="DNA_mismatch_repair_CS"/>
</dbReference>
<dbReference type="GO" id="GO:0140664">
    <property type="term" value="F:ATP-dependent DNA damage sensor activity"/>
    <property type="evidence" value="ECO:0007669"/>
    <property type="project" value="InterPro"/>
</dbReference>